<dbReference type="GeneID" id="30072435"/>
<protein>
    <submittedName>
        <fullName evidence="1">Uncharacterized protein</fullName>
    </submittedName>
</protein>
<dbReference type="AlphaFoldDB" id="W7LXL0"/>
<accession>W7LXL0</accession>
<sequence>MGCFVVKLVLFSADGETMRPMDQFTVCMYGSSRSLGLAVELKIPASHPGLLCFALLRLHQNHQITRCSIIWSNQGCFGSMESFSCFIHSTTHHSHNLSHSVNQSIVSQSVSAVGWHVLTFSHLHSNLCPSRSIASKNQRLE</sequence>
<dbReference type="EMBL" id="DS022246">
    <property type="protein sequence ID" value="EWG43331.1"/>
    <property type="molecule type" value="Genomic_DNA"/>
</dbReference>
<keyword evidence="2" id="KW-1185">Reference proteome</keyword>
<dbReference type="KEGG" id="fvr:FVEG_15559"/>
<name>W7LXL0_GIBM7</name>
<evidence type="ECO:0000313" key="1">
    <source>
        <dbReference type="EMBL" id="EWG43331.1"/>
    </source>
</evidence>
<dbReference type="EMBL" id="CM000581">
    <property type="protein sequence ID" value="EWG43331.1"/>
    <property type="molecule type" value="Genomic_DNA"/>
</dbReference>
<organism evidence="1 2">
    <name type="scientific">Gibberella moniliformis (strain M3125 / FGSC 7600)</name>
    <name type="common">Maize ear and stalk rot fungus</name>
    <name type="synonym">Fusarium verticillioides</name>
    <dbReference type="NCBI Taxonomy" id="334819"/>
    <lineage>
        <taxon>Eukaryota</taxon>
        <taxon>Fungi</taxon>
        <taxon>Dikarya</taxon>
        <taxon>Ascomycota</taxon>
        <taxon>Pezizomycotina</taxon>
        <taxon>Sordariomycetes</taxon>
        <taxon>Hypocreomycetidae</taxon>
        <taxon>Hypocreales</taxon>
        <taxon>Nectriaceae</taxon>
        <taxon>Fusarium</taxon>
        <taxon>Fusarium fujikuroi species complex</taxon>
    </lineage>
</organism>
<dbReference type="RefSeq" id="XP_018749522.1">
    <property type="nucleotide sequence ID" value="XM_018904698.1"/>
</dbReference>
<gene>
    <name evidence="1" type="ORF">FVEG_15559</name>
</gene>
<dbReference type="VEuPathDB" id="FungiDB:FVEG_15559"/>
<evidence type="ECO:0000313" key="2">
    <source>
        <dbReference type="Proteomes" id="UP000009096"/>
    </source>
</evidence>
<dbReference type="Proteomes" id="UP000009096">
    <property type="component" value="Chromosome 4"/>
</dbReference>
<proteinExistence type="predicted"/>
<reference evidence="1 2" key="1">
    <citation type="journal article" date="2010" name="Nature">
        <title>Comparative genomics reveals mobile pathogenicity chromosomes in Fusarium.</title>
        <authorList>
            <person name="Ma L.J."/>
            <person name="van der Does H.C."/>
            <person name="Borkovich K.A."/>
            <person name="Coleman J.J."/>
            <person name="Daboussi M.J."/>
            <person name="Di Pietro A."/>
            <person name="Dufresne M."/>
            <person name="Freitag M."/>
            <person name="Grabherr M."/>
            <person name="Henrissat B."/>
            <person name="Houterman P.M."/>
            <person name="Kang S."/>
            <person name="Shim W.B."/>
            <person name="Woloshuk C."/>
            <person name="Xie X."/>
            <person name="Xu J.R."/>
            <person name="Antoniw J."/>
            <person name="Baker S.E."/>
            <person name="Bluhm B.H."/>
            <person name="Breakspear A."/>
            <person name="Brown D.W."/>
            <person name="Butchko R.A."/>
            <person name="Chapman S."/>
            <person name="Coulson R."/>
            <person name="Coutinho P.M."/>
            <person name="Danchin E.G."/>
            <person name="Diener A."/>
            <person name="Gale L.R."/>
            <person name="Gardiner D.M."/>
            <person name="Goff S."/>
            <person name="Hammond-Kosack K.E."/>
            <person name="Hilburn K."/>
            <person name="Hua-Van A."/>
            <person name="Jonkers W."/>
            <person name="Kazan K."/>
            <person name="Kodira C.D."/>
            <person name="Koehrsen M."/>
            <person name="Kumar L."/>
            <person name="Lee Y.H."/>
            <person name="Li L."/>
            <person name="Manners J.M."/>
            <person name="Miranda-Saavedra D."/>
            <person name="Mukherjee M."/>
            <person name="Park G."/>
            <person name="Park J."/>
            <person name="Park S.Y."/>
            <person name="Proctor R.H."/>
            <person name="Regev A."/>
            <person name="Ruiz-Roldan M.C."/>
            <person name="Sain D."/>
            <person name="Sakthikumar S."/>
            <person name="Sykes S."/>
            <person name="Schwartz D.C."/>
            <person name="Turgeon B.G."/>
            <person name="Wapinski I."/>
            <person name="Yoder O."/>
            <person name="Young S."/>
            <person name="Zeng Q."/>
            <person name="Zhou S."/>
            <person name="Galagan J."/>
            <person name="Cuomo C.A."/>
            <person name="Kistler H.C."/>
            <person name="Rep M."/>
        </authorList>
    </citation>
    <scope>NUCLEOTIDE SEQUENCE [LARGE SCALE GENOMIC DNA]</scope>
    <source>
        <strain evidence="2">M3125 / FGSC 7600</strain>
    </source>
</reference>